<dbReference type="PANTHER" id="PTHR44154:SF1">
    <property type="entry name" value="QUINONE OXIDOREDUCTASE"/>
    <property type="match status" value="1"/>
</dbReference>
<gene>
    <name evidence="4" type="ORF">EBN88_12530</name>
</gene>
<dbReference type="SUPFAM" id="SSF50129">
    <property type="entry name" value="GroES-like"/>
    <property type="match status" value="1"/>
</dbReference>
<dbReference type="InterPro" id="IPR020843">
    <property type="entry name" value="ER"/>
</dbReference>
<name>A0A3M2LST5_9ACTN</name>
<dbReference type="RefSeq" id="WP_122183929.1">
    <property type="nucleotide sequence ID" value="NZ_RFFJ01000056.1"/>
</dbReference>
<dbReference type="SUPFAM" id="SSF51735">
    <property type="entry name" value="NAD(P)-binding Rossmann-fold domains"/>
    <property type="match status" value="1"/>
</dbReference>
<dbReference type="AlphaFoldDB" id="A0A3M2LST5"/>
<evidence type="ECO:0000256" key="1">
    <source>
        <dbReference type="ARBA" id="ARBA00022857"/>
    </source>
</evidence>
<dbReference type="PANTHER" id="PTHR44154">
    <property type="entry name" value="QUINONE OXIDOREDUCTASE"/>
    <property type="match status" value="1"/>
</dbReference>
<sequence length="356" mass="37086">MATHTTHRAHTTDTTHAPRTPRATRARTVFFDEIGGPEVLTLREVALDEPGPGEVRVRVDAVGLNRAEALFRSGDYYYPATLPGSRLGYEASGVVESVGAGVTAFAPGDPVLTGPGIEMSAQGVYAERVVLPVDSVLPRPAPLDAVTGAALWLAYSSAYGGLVEVGGLRAGDHVVINAASSGVGVAAIQTAARIGAFPVAVTRTAAKRQRLLDLGAARVIVSDEEDVPKEVRRLTDGRGAELVFDAVGGPGLPELATAATTGGTVVTYGWLGGGTMRMPLNWPLTVHGYNNVEMTSTAEGRRRVNAFLASGVQDGSLRPVVGEVLHGLERIGDAHRLLESNAHVGKVVVTVEHGDG</sequence>
<proteinExistence type="predicted"/>
<feature type="region of interest" description="Disordered" evidence="2">
    <location>
        <begin position="1"/>
        <end position="24"/>
    </location>
</feature>
<dbReference type="CDD" id="cd08268">
    <property type="entry name" value="MDR2"/>
    <property type="match status" value="1"/>
</dbReference>
<evidence type="ECO:0000259" key="3">
    <source>
        <dbReference type="SMART" id="SM00829"/>
    </source>
</evidence>
<dbReference type="InterPro" id="IPR013149">
    <property type="entry name" value="ADH-like_C"/>
</dbReference>
<dbReference type="Pfam" id="PF08240">
    <property type="entry name" value="ADH_N"/>
    <property type="match status" value="1"/>
</dbReference>
<dbReference type="EMBL" id="RFFJ01000056">
    <property type="protein sequence ID" value="RMI40544.1"/>
    <property type="molecule type" value="Genomic_DNA"/>
</dbReference>
<accession>A0A3M2LST5</accession>
<dbReference type="Proteomes" id="UP000278673">
    <property type="component" value="Unassembled WGS sequence"/>
</dbReference>
<dbReference type="Gene3D" id="3.90.180.10">
    <property type="entry name" value="Medium-chain alcohol dehydrogenases, catalytic domain"/>
    <property type="match status" value="1"/>
</dbReference>
<feature type="domain" description="Enoyl reductase (ER)" evidence="3">
    <location>
        <begin position="35"/>
        <end position="349"/>
    </location>
</feature>
<dbReference type="GO" id="GO:0016491">
    <property type="term" value="F:oxidoreductase activity"/>
    <property type="evidence" value="ECO:0007669"/>
    <property type="project" value="InterPro"/>
</dbReference>
<dbReference type="InterPro" id="IPR013154">
    <property type="entry name" value="ADH-like_N"/>
</dbReference>
<dbReference type="Pfam" id="PF00107">
    <property type="entry name" value="ADH_zinc_N"/>
    <property type="match status" value="1"/>
</dbReference>
<keyword evidence="1" id="KW-0521">NADP</keyword>
<dbReference type="SMART" id="SM00829">
    <property type="entry name" value="PKS_ER"/>
    <property type="match status" value="1"/>
</dbReference>
<dbReference type="Gene3D" id="3.40.50.720">
    <property type="entry name" value="NAD(P)-binding Rossmann-like Domain"/>
    <property type="match status" value="1"/>
</dbReference>
<dbReference type="InterPro" id="IPR051603">
    <property type="entry name" value="Zinc-ADH_QOR/CCCR"/>
</dbReference>
<evidence type="ECO:0000256" key="2">
    <source>
        <dbReference type="SAM" id="MobiDB-lite"/>
    </source>
</evidence>
<keyword evidence="5" id="KW-1185">Reference proteome</keyword>
<organism evidence="4 5">
    <name type="scientific">Streptomyces triticirhizae</name>
    <dbReference type="NCBI Taxonomy" id="2483353"/>
    <lineage>
        <taxon>Bacteria</taxon>
        <taxon>Bacillati</taxon>
        <taxon>Actinomycetota</taxon>
        <taxon>Actinomycetes</taxon>
        <taxon>Kitasatosporales</taxon>
        <taxon>Streptomycetaceae</taxon>
        <taxon>Streptomyces</taxon>
    </lineage>
</organism>
<evidence type="ECO:0000313" key="4">
    <source>
        <dbReference type="EMBL" id="RMI40544.1"/>
    </source>
</evidence>
<comment type="caution">
    <text evidence="4">The sequence shown here is derived from an EMBL/GenBank/DDBJ whole genome shotgun (WGS) entry which is preliminary data.</text>
</comment>
<dbReference type="InterPro" id="IPR011032">
    <property type="entry name" value="GroES-like_sf"/>
</dbReference>
<dbReference type="InterPro" id="IPR036291">
    <property type="entry name" value="NAD(P)-bd_dom_sf"/>
</dbReference>
<evidence type="ECO:0000313" key="5">
    <source>
        <dbReference type="Proteomes" id="UP000278673"/>
    </source>
</evidence>
<reference evidence="4 5" key="1">
    <citation type="submission" date="2018-10" db="EMBL/GenBank/DDBJ databases">
        <title>Isolation, diversity and antifungal activity of actinobacteria from wheat.</title>
        <authorList>
            <person name="Han C."/>
        </authorList>
    </citation>
    <scope>NUCLEOTIDE SEQUENCE [LARGE SCALE GENOMIC DNA]</scope>
    <source>
        <strain evidence="4 5">NEAU-YY642</strain>
    </source>
</reference>
<feature type="compositionally biased region" description="Low complexity" evidence="2">
    <location>
        <begin position="12"/>
        <end position="24"/>
    </location>
</feature>
<protein>
    <submittedName>
        <fullName evidence="4">NADPH:quinone reductase</fullName>
    </submittedName>
</protein>